<keyword evidence="8" id="KW-0391">Immunity</keyword>
<keyword evidence="3" id="KW-0399">Innate immunity</keyword>
<keyword evidence="2" id="KW-0964">Secreted</keyword>
<dbReference type="GO" id="GO:0005576">
    <property type="term" value="C:extracellular region"/>
    <property type="evidence" value="ECO:0007669"/>
    <property type="project" value="UniProtKB-SubCell"/>
</dbReference>
<evidence type="ECO:0000256" key="10">
    <source>
        <dbReference type="ARBA" id="ARBA00023157"/>
    </source>
</evidence>
<dbReference type="InterPro" id="IPR051333">
    <property type="entry name" value="CLIP_Serine_Protease"/>
</dbReference>
<dbReference type="PANTHER" id="PTHR24260">
    <property type="match status" value="1"/>
</dbReference>
<dbReference type="InterPro" id="IPR001254">
    <property type="entry name" value="Trypsin_dom"/>
</dbReference>
<dbReference type="Gene3D" id="2.40.10.10">
    <property type="entry name" value="Trypsin-like serine proteases"/>
    <property type="match status" value="3"/>
</dbReference>
<evidence type="ECO:0000256" key="12">
    <source>
        <dbReference type="ARBA" id="ARBA00024195"/>
    </source>
</evidence>
<dbReference type="GO" id="GO:0045087">
    <property type="term" value="P:innate immune response"/>
    <property type="evidence" value="ECO:0007669"/>
    <property type="project" value="UniProtKB-KW"/>
</dbReference>
<dbReference type="PANTHER" id="PTHR24260:SF136">
    <property type="entry name" value="GH08193P-RELATED"/>
    <property type="match status" value="1"/>
</dbReference>
<name>A0A2M4BII0_9DIPT</name>
<evidence type="ECO:0000256" key="2">
    <source>
        <dbReference type="ARBA" id="ARBA00022525"/>
    </source>
</evidence>
<dbReference type="SUPFAM" id="SSF50494">
    <property type="entry name" value="Trypsin-like serine proteases"/>
    <property type="match status" value="2"/>
</dbReference>
<evidence type="ECO:0000256" key="11">
    <source>
        <dbReference type="ARBA" id="ARBA00023180"/>
    </source>
</evidence>
<evidence type="ECO:0000256" key="7">
    <source>
        <dbReference type="ARBA" id="ARBA00022825"/>
    </source>
</evidence>
<dbReference type="FunFam" id="2.40.10.10:FF:000028">
    <property type="entry name" value="Serine protease easter"/>
    <property type="match status" value="1"/>
</dbReference>
<dbReference type="GO" id="GO:0006508">
    <property type="term" value="P:proteolysis"/>
    <property type="evidence" value="ECO:0007669"/>
    <property type="project" value="UniProtKB-KW"/>
</dbReference>
<dbReference type="AlphaFoldDB" id="A0A2M4BII0"/>
<dbReference type="InterPro" id="IPR001314">
    <property type="entry name" value="Peptidase_S1A"/>
</dbReference>
<dbReference type="InterPro" id="IPR043504">
    <property type="entry name" value="Peptidase_S1_PA_chymotrypsin"/>
</dbReference>
<dbReference type="InterPro" id="IPR018114">
    <property type="entry name" value="TRYPSIN_HIS"/>
</dbReference>
<keyword evidence="4 15" id="KW-0645">Protease</keyword>
<dbReference type="SMART" id="SM00020">
    <property type="entry name" value="Tryp_SPc"/>
    <property type="match status" value="2"/>
</dbReference>
<comment type="subcellular location">
    <subcellularLocation>
        <location evidence="1">Secreted</location>
    </subcellularLocation>
</comment>
<keyword evidence="10" id="KW-1015">Disulfide bond</keyword>
<dbReference type="PROSITE" id="PS50240">
    <property type="entry name" value="TRYPSIN_DOM"/>
    <property type="match status" value="2"/>
</dbReference>
<dbReference type="InterPro" id="IPR009003">
    <property type="entry name" value="Peptidase_S1_PA"/>
</dbReference>
<evidence type="ECO:0000256" key="4">
    <source>
        <dbReference type="ARBA" id="ARBA00022670"/>
    </source>
</evidence>
<protein>
    <submittedName>
        <fullName evidence="15">Putative trypsin-like serine protease</fullName>
    </submittedName>
</protein>
<evidence type="ECO:0000259" key="14">
    <source>
        <dbReference type="PROSITE" id="PS50240"/>
    </source>
</evidence>
<evidence type="ECO:0000256" key="8">
    <source>
        <dbReference type="ARBA" id="ARBA00022859"/>
    </source>
</evidence>
<keyword evidence="9" id="KW-0865">Zymogen</keyword>
<dbReference type="Pfam" id="PF00089">
    <property type="entry name" value="Trypsin"/>
    <property type="match status" value="2"/>
</dbReference>
<evidence type="ECO:0000256" key="9">
    <source>
        <dbReference type="ARBA" id="ARBA00023145"/>
    </source>
</evidence>
<dbReference type="FunFam" id="2.40.10.10:FF:000146">
    <property type="entry name" value="Serine protease 53"/>
    <property type="match status" value="1"/>
</dbReference>
<evidence type="ECO:0000256" key="6">
    <source>
        <dbReference type="ARBA" id="ARBA00022801"/>
    </source>
</evidence>
<organism evidence="15">
    <name type="scientific">Anopheles marajoara</name>
    <dbReference type="NCBI Taxonomy" id="58244"/>
    <lineage>
        <taxon>Eukaryota</taxon>
        <taxon>Metazoa</taxon>
        <taxon>Ecdysozoa</taxon>
        <taxon>Arthropoda</taxon>
        <taxon>Hexapoda</taxon>
        <taxon>Insecta</taxon>
        <taxon>Pterygota</taxon>
        <taxon>Neoptera</taxon>
        <taxon>Endopterygota</taxon>
        <taxon>Diptera</taxon>
        <taxon>Nematocera</taxon>
        <taxon>Culicoidea</taxon>
        <taxon>Culicidae</taxon>
        <taxon>Anophelinae</taxon>
        <taxon>Anopheles</taxon>
    </lineage>
</organism>
<dbReference type="PRINTS" id="PR00722">
    <property type="entry name" value="CHYMOTRYPSIN"/>
</dbReference>
<comment type="similarity">
    <text evidence="12">Belongs to the peptidase S1 family. CLIP subfamily.</text>
</comment>
<accession>A0A2M4BII0</accession>
<feature type="signal peptide" evidence="13">
    <location>
        <begin position="1"/>
        <end position="27"/>
    </location>
</feature>
<evidence type="ECO:0000256" key="13">
    <source>
        <dbReference type="SAM" id="SignalP"/>
    </source>
</evidence>
<dbReference type="EMBL" id="GGFJ01003662">
    <property type="protein sequence ID" value="MBW52803.1"/>
    <property type="molecule type" value="Transcribed_RNA"/>
</dbReference>
<dbReference type="CDD" id="cd00190">
    <property type="entry name" value="Tryp_SPc"/>
    <property type="match status" value="2"/>
</dbReference>
<evidence type="ECO:0000256" key="1">
    <source>
        <dbReference type="ARBA" id="ARBA00004613"/>
    </source>
</evidence>
<keyword evidence="7" id="KW-0720">Serine protease</keyword>
<feature type="chain" id="PRO_5014960546" evidence="13">
    <location>
        <begin position="28"/>
        <end position="583"/>
    </location>
</feature>
<evidence type="ECO:0000313" key="15">
    <source>
        <dbReference type="EMBL" id="MBW52803.1"/>
    </source>
</evidence>
<sequence length="583" mass="65251">MARFWWSYTLAFGSLLLLSSLFASGQAQSCGRRMVDLMALIHKGNAAKTGYWPWHAALFENKIRSFEYMCGGSIVSQNLILTAAHCLLTEQGLIAAERLLVQVGRNRLKLADTRGQEHEAHQLITHPDFDINDLVHDIALIKLATDISFTNYIQPVCLWDRNVDLQSIVGTKGFIVGYGFDDSDKVSDYLRDAEIPVVDSFTCINSNPEAFGLKLKDKMYCAGARDGVSACNGDSGGGMFFTYGNVWYIRGLVSFIPLRDQVALCDPNQYTVFTDVAKYLDWIREHFRQSGSSGGGGTPIDSPVDQSGKLRLLNLDVCGKSRYMGRAESSKPVFLGYPWMALLEYAVDAEREKQTLCHGTLISDRYVLTAGHCITQLPKRYRLTTVRLGDYDIKTTRDCASVNGVEECAPPVQIMRIESAIVHNGFNTPKYANDIALIRLRERAVISQSNVQPICLPVSNELRSFKPTTYTLTAWPIGGNVLGRADRQVVDSVECQANYTRYSITLEKTFRQICLKQDQSSGTRCTFPKSAAPLQTIQRLNGDNRYVMHGLLSYGPKDCTQAYPDVYTYIGPYMEWILNNIHE</sequence>
<evidence type="ECO:0000256" key="3">
    <source>
        <dbReference type="ARBA" id="ARBA00022588"/>
    </source>
</evidence>
<evidence type="ECO:0000256" key="5">
    <source>
        <dbReference type="ARBA" id="ARBA00022729"/>
    </source>
</evidence>
<feature type="domain" description="Peptidase S1" evidence="14">
    <location>
        <begin position="323"/>
        <end position="582"/>
    </location>
</feature>
<keyword evidence="5 13" id="KW-0732">Signal</keyword>
<keyword evidence="6" id="KW-0378">Hydrolase</keyword>
<proteinExistence type="inferred from homology"/>
<dbReference type="GO" id="GO:0004252">
    <property type="term" value="F:serine-type endopeptidase activity"/>
    <property type="evidence" value="ECO:0007669"/>
    <property type="project" value="InterPro"/>
</dbReference>
<feature type="domain" description="Peptidase S1" evidence="14">
    <location>
        <begin position="41"/>
        <end position="288"/>
    </location>
</feature>
<keyword evidence="11" id="KW-0325">Glycoprotein</keyword>
<reference evidence="15" key="1">
    <citation type="submission" date="2018-01" db="EMBL/GenBank/DDBJ databases">
        <title>An insight into the sialome of Amazonian anophelines.</title>
        <authorList>
            <person name="Ribeiro J.M."/>
            <person name="Scarpassa V."/>
            <person name="Calvo E."/>
        </authorList>
    </citation>
    <scope>NUCLEOTIDE SEQUENCE</scope>
    <source>
        <tissue evidence="15">Salivary glands</tissue>
    </source>
</reference>
<dbReference type="PROSITE" id="PS00134">
    <property type="entry name" value="TRYPSIN_HIS"/>
    <property type="match status" value="2"/>
</dbReference>